<dbReference type="SUPFAM" id="SSF75620">
    <property type="entry name" value="Release factor"/>
    <property type="match status" value="1"/>
</dbReference>
<dbReference type="InterPro" id="IPR005139">
    <property type="entry name" value="PCRF"/>
</dbReference>
<evidence type="ECO:0000313" key="5">
    <source>
        <dbReference type="EMBL" id="CCI42684.1"/>
    </source>
</evidence>
<dbReference type="PANTHER" id="PTHR43116:SF3">
    <property type="entry name" value="CLASS I PEPTIDE CHAIN RELEASE FACTOR"/>
    <property type="match status" value="1"/>
</dbReference>
<dbReference type="InterPro" id="IPR000352">
    <property type="entry name" value="Pep_chain_release_fac_I"/>
</dbReference>
<dbReference type="InterPro" id="IPR045853">
    <property type="entry name" value="Pep_chain_release_fac_I_sf"/>
</dbReference>
<dbReference type="Proteomes" id="UP000053237">
    <property type="component" value="Unassembled WGS sequence"/>
</dbReference>
<dbReference type="Pfam" id="PF03462">
    <property type="entry name" value="PCRF"/>
    <property type="match status" value="1"/>
</dbReference>
<evidence type="ECO:0000313" key="6">
    <source>
        <dbReference type="Proteomes" id="UP000053237"/>
    </source>
</evidence>
<evidence type="ECO:0000256" key="3">
    <source>
        <dbReference type="SAM" id="Coils"/>
    </source>
</evidence>
<keyword evidence="3" id="KW-0175">Coiled coil</keyword>
<dbReference type="Gene3D" id="3.30.70.1660">
    <property type="match status" value="1"/>
</dbReference>
<dbReference type="PANTHER" id="PTHR43116">
    <property type="entry name" value="PEPTIDE CHAIN RELEASE FACTOR 2"/>
    <property type="match status" value="1"/>
</dbReference>
<dbReference type="GO" id="GO:0005737">
    <property type="term" value="C:cytoplasm"/>
    <property type="evidence" value="ECO:0007669"/>
    <property type="project" value="InterPro"/>
</dbReference>
<comment type="similarity">
    <text evidence="1">Belongs to the prokaryotic/mitochondrial release factor family.</text>
</comment>
<keyword evidence="6" id="KW-1185">Reference proteome</keyword>
<evidence type="ECO:0000256" key="2">
    <source>
        <dbReference type="ARBA" id="ARBA00022917"/>
    </source>
</evidence>
<keyword evidence="2" id="KW-0648">Protein biosynthesis</keyword>
<gene>
    <name evidence="5" type="ORF">BN9_034680</name>
</gene>
<dbReference type="SMART" id="SM00937">
    <property type="entry name" value="PCRF"/>
    <property type="match status" value="1"/>
</dbReference>
<accession>A0A024G7N4</accession>
<dbReference type="Gene3D" id="1.20.58.410">
    <property type="entry name" value="Release factor"/>
    <property type="match status" value="1"/>
</dbReference>
<dbReference type="Pfam" id="PF00472">
    <property type="entry name" value="RF-1"/>
    <property type="match status" value="1"/>
</dbReference>
<reference evidence="5 6" key="1">
    <citation type="submission" date="2012-05" db="EMBL/GenBank/DDBJ databases">
        <title>Recombination and specialization in a pathogen metapopulation.</title>
        <authorList>
            <person name="Gardiner A."/>
            <person name="Kemen E."/>
            <person name="Schultz-Larsen T."/>
            <person name="MacLean D."/>
            <person name="Van Oosterhout C."/>
            <person name="Jones J.D.G."/>
        </authorList>
    </citation>
    <scope>NUCLEOTIDE SEQUENCE [LARGE SCALE GENOMIC DNA]</scope>
    <source>
        <strain evidence="5 6">Ac Nc2</strain>
    </source>
</reference>
<protein>
    <recommendedName>
        <fullName evidence="4">Prokaryotic-type class I peptide chain release factors domain-containing protein</fullName>
    </recommendedName>
</protein>
<comment type="caution">
    <text evidence="5">The sequence shown here is derived from an EMBL/GenBank/DDBJ whole genome shotgun (WGS) entry which is preliminary data.</text>
</comment>
<dbReference type="FunFam" id="3.30.160.20:FF:000020">
    <property type="entry name" value="Peptide chain release factor 1"/>
    <property type="match status" value="1"/>
</dbReference>
<dbReference type="GO" id="GO:0016149">
    <property type="term" value="F:translation release factor activity, codon specific"/>
    <property type="evidence" value="ECO:0007669"/>
    <property type="project" value="InterPro"/>
</dbReference>
<feature type="coiled-coil region" evidence="3">
    <location>
        <begin position="272"/>
        <end position="299"/>
    </location>
</feature>
<feature type="domain" description="Prokaryotic-type class I peptide chain release factors" evidence="4">
    <location>
        <begin position="236"/>
        <end position="252"/>
    </location>
</feature>
<name>A0A024G7N4_9STRA</name>
<dbReference type="AlphaFoldDB" id="A0A024G7N4"/>
<organism evidence="5 6">
    <name type="scientific">Albugo candida</name>
    <dbReference type="NCBI Taxonomy" id="65357"/>
    <lineage>
        <taxon>Eukaryota</taxon>
        <taxon>Sar</taxon>
        <taxon>Stramenopiles</taxon>
        <taxon>Oomycota</taxon>
        <taxon>Peronosporomycetes</taxon>
        <taxon>Albuginales</taxon>
        <taxon>Albuginaceae</taxon>
        <taxon>Albugo</taxon>
    </lineage>
</organism>
<sequence length="362" mass="41525">MQVKHKLTVIQNILETEKTTENIQILREESSSLHFWEDAANATAISQRLSAMESQLHRVSAYRTHFLETKELFLLAKSEKDHSMTEECFETMQSILKDVQTLNVELMLSGKHDRLPCFMEIQAGAGGRDSHDWVAMLSNMYGRWAQNKKYKVQYVDEMRTEDSGFRSVCLRMDGELAYGWTKSEAGVHRLIRISPFDQQKRRHTSFAKVRVYPIETSDASTKAVIPGKDLRIDTFRSTGAGGQHVNTTDSAVRITHLSSGIVVQCQSERSQHRNKAQAMDVLRAKLNEQEIEKQQNAKRQYAEGLGDNAWGNQIRSYVLHPYKMVKNHSTNFSVSDVDGVLNGDRNLDRLMEKMLLPEKRFR</sequence>
<dbReference type="PROSITE" id="PS00745">
    <property type="entry name" value="RF_PROK_I"/>
    <property type="match status" value="1"/>
</dbReference>
<dbReference type="NCBIfam" id="TIGR00020">
    <property type="entry name" value="prfB"/>
    <property type="match status" value="1"/>
</dbReference>
<dbReference type="HAMAP" id="MF_00094">
    <property type="entry name" value="Rel_fac_2"/>
    <property type="match status" value="1"/>
</dbReference>
<dbReference type="STRING" id="65357.A0A024G7N4"/>
<evidence type="ECO:0000259" key="4">
    <source>
        <dbReference type="PROSITE" id="PS00745"/>
    </source>
</evidence>
<evidence type="ECO:0000256" key="1">
    <source>
        <dbReference type="ARBA" id="ARBA00010835"/>
    </source>
</evidence>
<dbReference type="EMBL" id="CAIX01000037">
    <property type="protein sequence ID" value="CCI42684.1"/>
    <property type="molecule type" value="Genomic_DNA"/>
</dbReference>
<dbReference type="InParanoid" id="A0A024G7N4"/>
<dbReference type="Gene3D" id="3.30.160.20">
    <property type="match status" value="1"/>
</dbReference>
<dbReference type="OrthoDB" id="2019491at2759"/>
<dbReference type="InterPro" id="IPR004374">
    <property type="entry name" value="PrfB"/>
</dbReference>
<proteinExistence type="inferred from homology"/>
<dbReference type="FunCoup" id="A0A024G7N4">
    <property type="interactions" value="9"/>
</dbReference>